<evidence type="ECO:0000256" key="2">
    <source>
        <dbReference type="ARBA" id="ARBA00022723"/>
    </source>
</evidence>
<dbReference type="GO" id="GO:0003677">
    <property type="term" value="F:DNA binding"/>
    <property type="evidence" value="ECO:0007669"/>
    <property type="project" value="InterPro"/>
</dbReference>
<dbReference type="InterPro" id="IPR002653">
    <property type="entry name" value="Znf_A20"/>
</dbReference>
<dbReference type="PANTHER" id="PTHR34222">
    <property type="entry name" value="GAG_PRE-INTEGRS DOMAIN-CONTAINING PROTEIN"/>
    <property type="match status" value="1"/>
</dbReference>
<comment type="function">
    <text evidence="1">May be involved in environmental stress response.</text>
</comment>
<keyword evidence="3" id="KW-0863">Zinc-finger</keyword>
<dbReference type="AlphaFoldDB" id="A0A699GGY5"/>
<evidence type="ECO:0000313" key="7">
    <source>
        <dbReference type="EMBL" id="GEU28890.1"/>
    </source>
</evidence>
<dbReference type="Gene3D" id="1.20.5.4770">
    <property type="match status" value="1"/>
</dbReference>
<accession>A0A699GGY5</accession>
<name>A0A699GGY5_TANCI</name>
<feature type="domain" description="A20-type" evidence="6">
    <location>
        <begin position="11"/>
        <end position="45"/>
    </location>
</feature>
<keyword evidence="2" id="KW-0479">Metal-binding</keyword>
<dbReference type="InterPro" id="IPR026960">
    <property type="entry name" value="RVT-Znf"/>
</dbReference>
<evidence type="ECO:0000259" key="6">
    <source>
        <dbReference type="PROSITE" id="PS51036"/>
    </source>
</evidence>
<dbReference type="SMART" id="SM00259">
    <property type="entry name" value="ZnF_A20"/>
    <property type="match status" value="1"/>
</dbReference>
<comment type="caution">
    <text evidence="7">The sequence shown here is derived from an EMBL/GenBank/DDBJ whole genome shotgun (WGS) entry which is preliminary data.</text>
</comment>
<dbReference type="PANTHER" id="PTHR34222:SF99">
    <property type="entry name" value="PROTEIN, PUTATIVE-RELATED"/>
    <property type="match status" value="1"/>
</dbReference>
<dbReference type="Pfam" id="PF13966">
    <property type="entry name" value="zf-RVT"/>
    <property type="match status" value="1"/>
</dbReference>
<proteinExistence type="predicted"/>
<protein>
    <submittedName>
        <fullName evidence="7">Ribonuclease H-like domain-containing protein</fullName>
    </submittedName>
</protein>
<evidence type="ECO:0000256" key="3">
    <source>
        <dbReference type="ARBA" id="ARBA00022771"/>
    </source>
</evidence>
<evidence type="ECO:0000256" key="5">
    <source>
        <dbReference type="SAM" id="MobiDB-lite"/>
    </source>
</evidence>
<feature type="region of interest" description="Disordered" evidence="5">
    <location>
        <begin position="53"/>
        <end position="72"/>
    </location>
</feature>
<dbReference type="GO" id="GO:0008270">
    <property type="term" value="F:zinc ion binding"/>
    <property type="evidence" value="ECO:0007669"/>
    <property type="project" value="UniProtKB-KW"/>
</dbReference>
<dbReference type="Pfam" id="PF01754">
    <property type="entry name" value="zf-A20"/>
    <property type="match status" value="1"/>
</dbReference>
<reference evidence="7" key="1">
    <citation type="journal article" date="2019" name="Sci. Rep.">
        <title>Draft genome of Tanacetum cinerariifolium, the natural source of mosquito coil.</title>
        <authorList>
            <person name="Yamashiro T."/>
            <person name="Shiraishi A."/>
            <person name="Satake H."/>
            <person name="Nakayama K."/>
        </authorList>
    </citation>
    <scope>NUCLEOTIDE SEQUENCE</scope>
</reference>
<gene>
    <name evidence="7" type="ORF">Tci_000868</name>
</gene>
<sequence>MPSMKEELDQSITPPLCKTSCGFYVNKETGGFCSSCYKADVLKKKASSKVPKIPDVNNNVDNQKPVENHHQSNKVVKKRNRCHVCSKRVGLVPFCVGVVKEVNRVSLESQKDYLCFKVSSNILLIHVYVGVKVNNGLLFGFIRSPGGAERVFTVSSARRFIDDGICVLDGSPTKWLNLILIKINILAWRVDLNKLPTRFNMSLRGMEVSTMKCPVCRVGNETFDHLFFSCSLASAMISRLFKWWELSDMVFQSYHDWENWLNNNVDNQRPVENHHQSNKVDKKKNHCRACNKRISEIYKIISRRRNFSHGLQKQSSVITDKADNIVVVMDLIVLTKGLGNLGLLIFEGFLGSIDCLFVIMSLHGYSDGDEYDNESDVDNVTLIYKLDVSNPLHLHPNDFYHMLNALWKQFDALIELPRCTCHAADDFKKHNQLMKIMQFIMCLEDTYMQIRSSILSRETLFDVWSAYAIISSEESYRIATVSHPNGTEAFITKIGNMPLTDYLTLFDVLVVPEYCVSLMSIHKVARDSKLVISFYDLKCYILNQDLKAGEVLGTGRSDPSFSRYVTSSSHSGSTFDTHNKNEGWHYLGSDAAARENDRQLRLVLSTEGKENYLECPIPVAPVTQPGHQVPLEALTTHAAWIKGKRKLMCLCY</sequence>
<evidence type="ECO:0000256" key="4">
    <source>
        <dbReference type="ARBA" id="ARBA00022833"/>
    </source>
</evidence>
<keyword evidence="4" id="KW-0862">Zinc</keyword>
<organism evidence="7">
    <name type="scientific">Tanacetum cinerariifolium</name>
    <name type="common">Dalmatian daisy</name>
    <name type="synonym">Chrysanthemum cinerariifolium</name>
    <dbReference type="NCBI Taxonomy" id="118510"/>
    <lineage>
        <taxon>Eukaryota</taxon>
        <taxon>Viridiplantae</taxon>
        <taxon>Streptophyta</taxon>
        <taxon>Embryophyta</taxon>
        <taxon>Tracheophyta</taxon>
        <taxon>Spermatophyta</taxon>
        <taxon>Magnoliopsida</taxon>
        <taxon>eudicotyledons</taxon>
        <taxon>Gunneridae</taxon>
        <taxon>Pentapetalae</taxon>
        <taxon>asterids</taxon>
        <taxon>campanulids</taxon>
        <taxon>Asterales</taxon>
        <taxon>Asteraceae</taxon>
        <taxon>Asteroideae</taxon>
        <taxon>Anthemideae</taxon>
        <taxon>Anthemidinae</taxon>
        <taxon>Tanacetum</taxon>
    </lineage>
</organism>
<dbReference type="EMBL" id="BKCJ010000028">
    <property type="protein sequence ID" value="GEU28890.1"/>
    <property type="molecule type" value="Genomic_DNA"/>
</dbReference>
<evidence type="ECO:0000256" key="1">
    <source>
        <dbReference type="ARBA" id="ARBA00003732"/>
    </source>
</evidence>
<dbReference type="PROSITE" id="PS51036">
    <property type="entry name" value="ZF_A20"/>
    <property type="match status" value="1"/>
</dbReference>
<dbReference type="SUPFAM" id="SSF57716">
    <property type="entry name" value="Glucocorticoid receptor-like (DNA-binding domain)"/>
    <property type="match status" value="1"/>
</dbReference>